<keyword evidence="7 9" id="KW-0811">Translocation</keyword>
<dbReference type="InterPro" id="IPR001901">
    <property type="entry name" value="Translocase_SecE/Sec61-g"/>
</dbReference>
<comment type="subunit">
    <text evidence="9">Component of the Sec protein translocase complex. Heterotrimer consisting of SecY, SecE and SecG subunits. The heterotrimers can form oligomers, although 1 heterotrimer is thought to be able to translocate proteins. Interacts with the ribosome. Interacts with SecDF, and other proteins may be involved. Interacts with SecA.</text>
</comment>
<evidence type="ECO:0000256" key="3">
    <source>
        <dbReference type="ARBA" id="ARBA00022475"/>
    </source>
</evidence>
<dbReference type="AlphaFoldDB" id="A0A1F8DIZ5"/>
<comment type="similarity">
    <text evidence="9">Belongs to the SecE/SEC61-gamma family.</text>
</comment>
<organism evidence="10 11">
    <name type="scientific">Candidatus Woesebacteria bacterium RIFOXYD1_FULL_43_18</name>
    <dbReference type="NCBI Taxonomy" id="1802551"/>
    <lineage>
        <taxon>Bacteria</taxon>
        <taxon>Candidatus Woeseibacteriota</taxon>
    </lineage>
</organism>
<protein>
    <recommendedName>
        <fullName evidence="9">Protein translocase subunit SecE</fullName>
    </recommendedName>
</protein>
<dbReference type="InterPro" id="IPR005807">
    <property type="entry name" value="SecE_bac"/>
</dbReference>
<dbReference type="Pfam" id="PF00584">
    <property type="entry name" value="SecE"/>
    <property type="match status" value="1"/>
</dbReference>
<keyword evidence="3 9" id="KW-1003">Cell membrane</keyword>
<name>A0A1F8DIZ5_9BACT</name>
<accession>A0A1F8DIZ5</accession>
<feature type="transmembrane region" description="Helical" evidence="9">
    <location>
        <begin position="29"/>
        <end position="51"/>
    </location>
</feature>
<dbReference type="GO" id="GO:0005886">
    <property type="term" value="C:plasma membrane"/>
    <property type="evidence" value="ECO:0007669"/>
    <property type="project" value="UniProtKB-SubCell"/>
</dbReference>
<dbReference type="GO" id="GO:0009306">
    <property type="term" value="P:protein secretion"/>
    <property type="evidence" value="ECO:0007669"/>
    <property type="project" value="UniProtKB-UniRule"/>
</dbReference>
<comment type="function">
    <text evidence="9">Essential subunit of the Sec protein translocation channel SecYEG. Clamps together the 2 halves of SecY. May contact the channel plug during translocation.</text>
</comment>
<sequence>MKSVVSFFSEVRSELSRVTWPKRDDVVKLTFIVFLISGAIGLYVGGLDYLFTRILTLVITK</sequence>
<dbReference type="Proteomes" id="UP000177596">
    <property type="component" value="Unassembled WGS sequence"/>
</dbReference>
<comment type="subcellular location">
    <subcellularLocation>
        <location evidence="9">Cell membrane</location>
        <topology evidence="9">Single-pass membrane protein</topology>
    </subcellularLocation>
    <subcellularLocation>
        <location evidence="1">Membrane</location>
    </subcellularLocation>
</comment>
<evidence type="ECO:0000256" key="2">
    <source>
        <dbReference type="ARBA" id="ARBA00022448"/>
    </source>
</evidence>
<keyword evidence="4 9" id="KW-0812">Transmembrane</keyword>
<dbReference type="PANTHER" id="PTHR33910:SF1">
    <property type="entry name" value="PROTEIN TRANSLOCASE SUBUNIT SECE"/>
    <property type="match status" value="1"/>
</dbReference>
<dbReference type="PANTHER" id="PTHR33910">
    <property type="entry name" value="PROTEIN TRANSLOCASE SUBUNIT SECE"/>
    <property type="match status" value="1"/>
</dbReference>
<dbReference type="InterPro" id="IPR038379">
    <property type="entry name" value="SecE_sf"/>
</dbReference>
<dbReference type="NCBIfam" id="TIGR00964">
    <property type="entry name" value="secE_bact"/>
    <property type="match status" value="1"/>
</dbReference>
<dbReference type="GO" id="GO:0006605">
    <property type="term" value="P:protein targeting"/>
    <property type="evidence" value="ECO:0007669"/>
    <property type="project" value="UniProtKB-UniRule"/>
</dbReference>
<evidence type="ECO:0000313" key="11">
    <source>
        <dbReference type="Proteomes" id="UP000177596"/>
    </source>
</evidence>
<keyword evidence="8 9" id="KW-0472">Membrane</keyword>
<keyword evidence="6 9" id="KW-1133">Transmembrane helix</keyword>
<gene>
    <name evidence="9" type="primary">secE</name>
    <name evidence="10" type="ORF">A2573_00685</name>
</gene>
<dbReference type="HAMAP" id="MF_00422">
    <property type="entry name" value="SecE"/>
    <property type="match status" value="1"/>
</dbReference>
<dbReference type="GO" id="GO:0043952">
    <property type="term" value="P:protein transport by the Sec complex"/>
    <property type="evidence" value="ECO:0007669"/>
    <property type="project" value="UniProtKB-UniRule"/>
</dbReference>
<evidence type="ECO:0000256" key="7">
    <source>
        <dbReference type="ARBA" id="ARBA00023010"/>
    </source>
</evidence>
<proteinExistence type="inferred from homology"/>
<evidence type="ECO:0000256" key="6">
    <source>
        <dbReference type="ARBA" id="ARBA00022989"/>
    </source>
</evidence>
<keyword evidence="5 9" id="KW-0653">Protein transport</keyword>
<dbReference type="GO" id="GO:0065002">
    <property type="term" value="P:intracellular protein transmembrane transport"/>
    <property type="evidence" value="ECO:0007669"/>
    <property type="project" value="UniProtKB-UniRule"/>
</dbReference>
<dbReference type="GO" id="GO:0008320">
    <property type="term" value="F:protein transmembrane transporter activity"/>
    <property type="evidence" value="ECO:0007669"/>
    <property type="project" value="UniProtKB-UniRule"/>
</dbReference>
<evidence type="ECO:0000313" key="10">
    <source>
        <dbReference type="EMBL" id="OGM87765.1"/>
    </source>
</evidence>
<evidence type="ECO:0000256" key="8">
    <source>
        <dbReference type="ARBA" id="ARBA00023136"/>
    </source>
</evidence>
<evidence type="ECO:0000256" key="4">
    <source>
        <dbReference type="ARBA" id="ARBA00022692"/>
    </source>
</evidence>
<evidence type="ECO:0000256" key="5">
    <source>
        <dbReference type="ARBA" id="ARBA00022927"/>
    </source>
</evidence>
<evidence type="ECO:0000256" key="1">
    <source>
        <dbReference type="ARBA" id="ARBA00004370"/>
    </source>
</evidence>
<keyword evidence="2 9" id="KW-0813">Transport</keyword>
<dbReference type="EMBL" id="MGIL01000022">
    <property type="protein sequence ID" value="OGM87765.1"/>
    <property type="molecule type" value="Genomic_DNA"/>
</dbReference>
<reference evidence="10 11" key="1">
    <citation type="journal article" date="2016" name="Nat. Commun.">
        <title>Thousands of microbial genomes shed light on interconnected biogeochemical processes in an aquifer system.</title>
        <authorList>
            <person name="Anantharaman K."/>
            <person name="Brown C.T."/>
            <person name="Hug L.A."/>
            <person name="Sharon I."/>
            <person name="Castelle C.J."/>
            <person name="Probst A.J."/>
            <person name="Thomas B.C."/>
            <person name="Singh A."/>
            <person name="Wilkins M.J."/>
            <person name="Karaoz U."/>
            <person name="Brodie E.L."/>
            <person name="Williams K.H."/>
            <person name="Hubbard S.S."/>
            <person name="Banfield J.F."/>
        </authorList>
    </citation>
    <scope>NUCLEOTIDE SEQUENCE [LARGE SCALE GENOMIC DNA]</scope>
</reference>
<comment type="caution">
    <text evidence="10">The sequence shown here is derived from an EMBL/GenBank/DDBJ whole genome shotgun (WGS) entry which is preliminary data.</text>
</comment>
<dbReference type="Gene3D" id="1.20.5.1030">
    <property type="entry name" value="Preprotein translocase secy subunit"/>
    <property type="match status" value="1"/>
</dbReference>
<evidence type="ECO:0000256" key="9">
    <source>
        <dbReference type="HAMAP-Rule" id="MF_00422"/>
    </source>
</evidence>